<dbReference type="EMBL" id="DRMS01000416">
    <property type="protein sequence ID" value="HFC93350.1"/>
    <property type="molecule type" value="Genomic_DNA"/>
</dbReference>
<dbReference type="Pfam" id="PF19077">
    <property type="entry name" value="Big_13"/>
    <property type="match status" value="1"/>
</dbReference>
<dbReference type="InterPro" id="IPR013783">
    <property type="entry name" value="Ig-like_fold"/>
</dbReference>
<proteinExistence type="predicted"/>
<reference evidence="2" key="1">
    <citation type="journal article" date="2020" name="mSystems">
        <title>Genome- and Community-Level Interaction Insights into Carbon Utilization and Element Cycling Functions of Hydrothermarchaeota in Hydrothermal Sediment.</title>
        <authorList>
            <person name="Zhou Z."/>
            <person name="Liu Y."/>
            <person name="Xu W."/>
            <person name="Pan J."/>
            <person name="Luo Z.H."/>
            <person name="Li M."/>
        </authorList>
    </citation>
    <scope>NUCLEOTIDE SEQUENCE [LARGE SCALE GENOMIC DNA]</scope>
    <source>
        <strain evidence="2">HyVt-493</strain>
    </source>
</reference>
<feature type="non-terminal residue" evidence="2">
    <location>
        <position position="1"/>
    </location>
</feature>
<dbReference type="AlphaFoldDB" id="A0A7V2WVY7"/>
<organism evidence="2">
    <name type="scientific">Leucothrix mucor</name>
    <dbReference type="NCBI Taxonomy" id="45248"/>
    <lineage>
        <taxon>Bacteria</taxon>
        <taxon>Pseudomonadati</taxon>
        <taxon>Pseudomonadota</taxon>
        <taxon>Gammaproteobacteria</taxon>
        <taxon>Thiotrichales</taxon>
        <taxon>Thiotrichaceae</taxon>
        <taxon>Leucothrix</taxon>
    </lineage>
</organism>
<evidence type="ECO:0000259" key="1">
    <source>
        <dbReference type="Pfam" id="PF19077"/>
    </source>
</evidence>
<comment type="caution">
    <text evidence="2">The sequence shown here is derived from an EMBL/GenBank/DDBJ whole genome shotgun (WGS) entry which is preliminary data.</text>
</comment>
<dbReference type="NCBIfam" id="NF033510">
    <property type="entry name" value="Ca_tandemer"/>
    <property type="match status" value="1"/>
</dbReference>
<evidence type="ECO:0000313" key="2">
    <source>
        <dbReference type="EMBL" id="HFC93350.1"/>
    </source>
</evidence>
<dbReference type="Proteomes" id="UP000885750">
    <property type="component" value="Unassembled WGS sequence"/>
</dbReference>
<dbReference type="InterPro" id="IPR044016">
    <property type="entry name" value="Big_13"/>
</dbReference>
<feature type="domain" description="Bacterial Ig-like" evidence="1">
    <location>
        <begin position="169"/>
        <end position="240"/>
    </location>
</feature>
<name>A0A7V2WVY7_LEUMU</name>
<protein>
    <recommendedName>
        <fullName evidence="1">Bacterial Ig-like domain-containing protein</fullName>
    </recommendedName>
</protein>
<sequence length="814" mass="85414">KLVLTGGASVEDYKTALKAVRYENTSATPDLDERIINILILDEVYTLSNAAQAFIGVVVPVTIQGNIATDDIVNTAEQTAVKPSGTATPNLNVALVFTDKNNKTVTATTLTNAQGVWNSDAVDISTLAEGDISLSAKTTDAKNYTSIATKSFQKDTQIDSIVITTPTLNQVIAEKEATISGTADPESAIKVQIDANNHCSAIASTEGDWNCKVDKLILDKTYPLEVTSTDHADNESKVSSSFKTPPLTLVITAPKNKSTVTGRAPLIVGTSLPKTKITVTAGDKSCSAITSATGEWSCTIADLPIGGPQLLSVKAEGVDGVTIKTEQLEITVPDKPLVVTSPQQNALIEAATIEVAGTTDPKAKIKVSTGVTGESCSVMADNKGDWSCSFQIKQADETKTLTITSELTGVDKKTATVITKHPSILEVTNPKDKTTVASSSPLMTGKSVANAVITATVGNKSCTAIASETGDWRCTLKDLSVGGPQKLVVSAKTTDGLIKSTELDISVPEKPLVVTSPKQNELILSETITTTGTTEPHALVTVSTGETGEFCRVDADAKGDWNCEFPIKKMDETKTLTIISELTGVDKKTATLNIKLPSLLEVTTPEDNSTVAGTSALITGKSVPNSTIIATVGDKSCSAITSATGDWHCTIKDLPIGGPHKLVIEAKTTSGLKKLAELAISVPAKPLLIASPPQDELISGTTIAVKGTTDPLAKVTVKTGIALETCTTVADSQGNWQCDFEVAEFSETKSLMIGSSLKGSDEKVATVNIKLEATGEKEKNEVTTVLKGSGGSSSPFVLLLMALNILLMRRFFKK</sequence>
<gene>
    <name evidence="2" type="ORF">ENJ51_11130</name>
</gene>
<accession>A0A7V2WVY7</accession>
<dbReference type="Gene3D" id="2.60.40.10">
    <property type="entry name" value="Immunoglobulins"/>
    <property type="match status" value="5"/>
</dbReference>